<dbReference type="CDD" id="cd02440">
    <property type="entry name" value="AdoMet_MTases"/>
    <property type="match status" value="1"/>
</dbReference>
<dbReference type="EMBL" id="QMQV01000034">
    <property type="protein sequence ID" value="RLE49462.1"/>
    <property type="molecule type" value="Genomic_DNA"/>
</dbReference>
<accession>A0A497F4B4</accession>
<evidence type="ECO:0000313" key="2">
    <source>
        <dbReference type="EMBL" id="RLE49462.1"/>
    </source>
</evidence>
<comment type="caution">
    <text evidence="3">The sequence shown here is derived from an EMBL/GenBank/DDBJ whole genome shotgun (WGS) entry which is preliminary data.</text>
</comment>
<dbReference type="InterPro" id="IPR050508">
    <property type="entry name" value="Methyltransf_Superfamily"/>
</dbReference>
<dbReference type="AlphaFoldDB" id="A0A497F4B4"/>
<protein>
    <recommendedName>
        <fullName evidence="1">Methyltransferase type 11 domain-containing protein</fullName>
    </recommendedName>
</protein>
<dbReference type="InterPro" id="IPR013216">
    <property type="entry name" value="Methyltransf_11"/>
</dbReference>
<feature type="domain" description="Methyltransferase type 11" evidence="1">
    <location>
        <begin position="65"/>
        <end position="153"/>
    </location>
</feature>
<reference evidence="4 5" key="1">
    <citation type="submission" date="2018-06" db="EMBL/GenBank/DDBJ databases">
        <title>Extensive metabolic versatility and redundancy in microbially diverse, dynamic hydrothermal sediments.</title>
        <authorList>
            <person name="Dombrowski N."/>
            <person name="Teske A."/>
            <person name="Baker B.J."/>
        </authorList>
    </citation>
    <scope>NUCLEOTIDE SEQUENCE [LARGE SCALE GENOMIC DNA]</scope>
    <source>
        <strain evidence="3">B34_G17</strain>
        <strain evidence="2">B66_G16</strain>
    </source>
</reference>
<dbReference type="GO" id="GO:0008757">
    <property type="term" value="F:S-adenosylmethionine-dependent methyltransferase activity"/>
    <property type="evidence" value="ECO:0007669"/>
    <property type="project" value="InterPro"/>
</dbReference>
<evidence type="ECO:0000313" key="5">
    <source>
        <dbReference type="Proteomes" id="UP000278475"/>
    </source>
</evidence>
<dbReference type="EMBL" id="QMQX01000002">
    <property type="protein sequence ID" value="RLE53750.1"/>
    <property type="molecule type" value="Genomic_DNA"/>
</dbReference>
<name>A0A497F4B4_9CREN</name>
<dbReference type="Gene3D" id="3.40.50.150">
    <property type="entry name" value="Vaccinia Virus protein VP39"/>
    <property type="match status" value="1"/>
</dbReference>
<dbReference type="SUPFAM" id="SSF53335">
    <property type="entry name" value="S-adenosyl-L-methionine-dependent methyltransferases"/>
    <property type="match status" value="1"/>
</dbReference>
<dbReference type="Proteomes" id="UP000278475">
    <property type="component" value="Unassembled WGS sequence"/>
</dbReference>
<evidence type="ECO:0000259" key="1">
    <source>
        <dbReference type="Pfam" id="PF08241"/>
    </source>
</evidence>
<dbReference type="PANTHER" id="PTHR42912">
    <property type="entry name" value="METHYLTRANSFERASE"/>
    <property type="match status" value="1"/>
</dbReference>
<gene>
    <name evidence="2" type="ORF">DRJ31_04845</name>
    <name evidence="3" type="ORF">DRJ33_00200</name>
</gene>
<organism evidence="3 4">
    <name type="scientific">Thermoproteota archaeon</name>
    <dbReference type="NCBI Taxonomy" id="2056631"/>
    <lineage>
        <taxon>Archaea</taxon>
        <taxon>Thermoproteota</taxon>
    </lineage>
</organism>
<proteinExistence type="predicted"/>
<evidence type="ECO:0000313" key="3">
    <source>
        <dbReference type="EMBL" id="RLE53750.1"/>
    </source>
</evidence>
<dbReference type="PANTHER" id="PTHR42912:SF80">
    <property type="entry name" value="METHYLTRANSFERASE DOMAIN-CONTAINING PROTEIN"/>
    <property type="match status" value="1"/>
</dbReference>
<dbReference type="Proteomes" id="UP000272051">
    <property type="component" value="Unassembled WGS sequence"/>
</dbReference>
<sequence>MCQARKPQLFMLFLGFKICLVKHEVVAKYDATASGYEELYEEEQKAKYELIASKVKPHSSFKLVLDLGCGTGLFFKWLKGFSEEVIGVDVSKKMITQAKEKGLQVILADAESLPFKREVFDAVFAITVLQLTSNVFKAFSEVFRVLKEGGLFVYTLIKAKEDLQFFLNTALSAGFVNTSVVNEHGVKDVVVFANKVKAFSQKLN</sequence>
<evidence type="ECO:0000313" key="4">
    <source>
        <dbReference type="Proteomes" id="UP000272051"/>
    </source>
</evidence>
<dbReference type="Pfam" id="PF08241">
    <property type="entry name" value="Methyltransf_11"/>
    <property type="match status" value="1"/>
</dbReference>
<dbReference type="InterPro" id="IPR029063">
    <property type="entry name" value="SAM-dependent_MTases_sf"/>
</dbReference>